<reference evidence="1 2" key="1">
    <citation type="submission" date="2015-08" db="EMBL/GenBank/DDBJ databases">
        <title>Genome sequencing of Penicillium nordicum.</title>
        <authorList>
            <person name="Nguyen H.D."/>
            <person name="Seifert K.A."/>
        </authorList>
    </citation>
    <scope>NUCLEOTIDE SEQUENCE [LARGE SCALE GENOMIC DNA]</scope>
    <source>
        <strain evidence="1 2">DAOMC 185683</strain>
    </source>
</reference>
<dbReference type="EMBL" id="LHQQ01000092">
    <property type="protein sequence ID" value="KOS42979.1"/>
    <property type="molecule type" value="Genomic_DNA"/>
</dbReference>
<name>A0A0N0RYT4_9EURO</name>
<sequence>MYSLTHVCSEMNVYIYQAATPFPVQLHVFLYYLPTYTHISDIKSSNAILPCFDSLARLYDKPPVQVWSPTETCSVHEVDHVSASMPRNILHKANVSLLYLPPSSALSRLQWPLCSD</sequence>
<evidence type="ECO:0000313" key="1">
    <source>
        <dbReference type="EMBL" id="KOS42979.1"/>
    </source>
</evidence>
<protein>
    <submittedName>
        <fullName evidence="1">Uncharacterized protein</fullName>
    </submittedName>
</protein>
<dbReference type="Proteomes" id="UP000037696">
    <property type="component" value="Unassembled WGS sequence"/>
</dbReference>
<accession>A0A0N0RYT4</accession>
<evidence type="ECO:0000313" key="2">
    <source>
        <dbReference type="Proteomes" id="UP000037696"/>
    </source>
</evidence>
<keyword evidence="2" id="KW-1185">Reference proteome</keyword>
<gene>
    <name evidence="1" type="ORF">ACN38_g6143</name>
</gene>
<comment type="caution">
    <text evidence="1">The sequence shown here is derived from an EMBL/GenBank/DDBJ whole genome shotgun (WGS) entry which is preliminary data.</text>
</comment>
<dbReference type="AlphaFoldDB" id="A0A0N0RYT4"/>
<proteinExistence type="predicted"/>
<organism evidence="1 2">
    <name type="scientific">Penicillium nordicum</name>
    <dbReference type="NCBI Taxonomy" id="229535"/>
    <lineage>
        <taxon>Eukaryota</taxon>
        <taxon>Fungi</taxon>
        <taxon>Dikarya</taxon>
        <taxon>Ascomycota</taxon>
        <taxon>Pezizomycotina</taxon>
        <taxon>Eurotiomycetes</taxon>
        <taxon>Eurotiomycetidae</taxon>
        <taxon>Eurotiales</taxon>
        <taxon>Aspergillaceae</taxon>
        <taxon>Penicillium</taxon>
    </lineage>
</organism>